<dbReference type="AlphaFoldDB" id="A0A0A9HCY5"/>
<reference evidence="1" key="1">
    <citation type="submission" date="2014-09" db="EMBL/GenBank/DDBJ databases">
        <authorList>
            <person name="Magalhaes I.L.F."/>
            <person name="Oliveira U."/>
            <person name="Santos F.R."/>
            <person name="Vidigal T.H.D.A."/>
            <person name="Brescovit A.D."/>
            <person name="Santos A.J."/>
        </authorList>
    </citation>
    <scope>NUCLEOTIDE SEQUENCE</scope>
    <source>
        <tissue evidence="1">Shoot tissue taken approximately 20 cm above the soil surface</tissue>
    </source>
</reference>
<dbReference type="EMBL" id="GBRH01165190">
    <property type="protein sequence ID" value="JAE32706.1"/>
    <property type="molecule type" value="Transcribed_RNA"/>
</dbReference>
<proteinExistence type="predicted"/>
<organism evidence="1">
    <name type="scientific">Arundo donax</name>
    <name type="common">Giant reed</name>
    <name type="synonym">Donax arundinaceus</name>
    <dbReference type="NCBI Taxonomy" id="35708"/>
    <lineage>
        <taxon>Eukaryota</taxon>
        <taxon>Viridiplantae</taxon>
        <taxon>Streptophyta</taxon>
        <taxon>Embryophyta</taxon>
        <taxon>Tracheophyta</taxon>
        <taxon>Spermatophyta</taxon>
        <taxon>Magnoliopsida</taxon>
        <taxon>Liliopsida</taxon>
        <taxon>Poales</taxon>
        <taxon>Poaceae</taxon>
        <taxon>PACMAD clade</taxon>
        <taxon>Arundinoideae</taxon>
        <taxon>Arundineae</taxon>
        <taxon>Arundo</taxon>
    </lineage>
</organism>
<protein>
    <submittedName>
        <fullName evidence="1">Uncharacterized protein</fullName>
    </submittedName>
</protein>
<sequence>MMVWLRRIVEEAKHYNVVILYLLSTYE</sequence>
<name>A0A0A9HCY5_ARUDO</name>
<evidence type="ECO:0000313" key="1">
    <source>
        <dbReference type="EMBL" id="JAE32706.1"/>
    </source>
</evidence>
<accession>A0A0A9HCY5</accession>
<reference evidence="1" key="2">
    <citation type="journal article" date="2015" name="Data Brief">
        <title>Shoot transcriptome of the giant reed, Arundo donax.</title>
        <authorList>
            <person name="Barrero R.A."/>
            <person name="Guerrero F.D."/>
            <person name="Moolhuijzen P."/>
            <person name="Goolsby J.A."/>
            <person name="Tidwell J."/>
            <person name="Bellgard S.E."/>
            <person name="Bellgard M.I."/>
        </authorList>
    </citation>
    <scope>NUCLEOTIDE SEQUENCE</scope>
    <source>
        <tissue evidence="1">Shoot tissue taken approximately 20 cm above the soil surface</tissue>
    </source>
</reference>